<sequence>MIHGELLVKRILSASVSWQWYNQASGVVKWVFTNKGSMTGSWVLIRAAKQDGKILENYVFGSAYFPIYSYNASQFGTHFLTSTPTPLIDSSVENNSPPLAVIHTPHGYAVAFVFTLSPKQTWSMLEGGFGGGVEPANPVLVDVIYTGLGAQTWCVTYDPQQCNDYNTQSGTNLPCPPNPYRFTSILLQCKQDLPQVFQDKFDPECVSTQ</sequence>
<evidence type="ECO:0000313" key="2">
    <source>
        <dbReference type="Proteomes" id="UP000240322"/>
    </source>
</evidence>
<name>A0A2R6AWA9_9ARCH</name>
<dbReference type="Proteomes" id="UP000240322">
    <property type="component" value="Unassembled WGS sequence"/>
</dbReference>
<dbReference type="AlphaFoldDB" id="A0A2R6AWA9"/>
<comment type="caution">
    <text evidence="1">The sequence shown here is derived from an EMBL/GenBank/DDBJ whole genome shotgun (WGS) entry which is preliminary data.</text>
</comment>
<protein>
    <submittedName>
        <fullName evidence="1">Uncharacterized protein</fullName>
    </submittedName>
</protein>
<reference evidence="1 2" key="1">
    <citation type="submission" date="2017-04" db="EMBL/GenBank/DDBJ databases">
        <title>Novel microbial lineages endemic to geothermal iron-oxide mats fill important gaps in the evolutionary history of Archaea.</title>
        <authorList>
            <person name="Jay Z.J."/>
            <person name="Beam J.P."/>
            <person name="Dlakic M."/>
            <person name="Rusch D.B."/>
            <person name="Kozubal M.A."/>
            <person name="Inskeep W.P."/>
        </authorList>
    </citation>
    <scope>NUCLEOTIDE SEQUENCE [LARGE SCALE GENOMIC DNA]</scope>
    <source>
        <strain evidence="1">OSP_D</strain>
    </source>
</reference>
<organism evidence="1 2">
    <name type="scientific">Candidatus Marsarchaeota G2 archaeon OSP_D</name>
    <dbReference type="NCBI Taxonomy" id="1978157"/>
    <lineage>
        <taxon>Archaea</taxon>
        <taxon>Candidatus Marsarchaeota</taxon>
        <taxon>Candidatus Marsarchaeota group 2</taxon>
    </lineage>
</organism>
<gene>
    <name evidence="1" type="ORF">B9Q03_06315</name>
</gene>
<dbReference type="EMBL" id="NEXE01000052">
    <property type="protein sequence ID" value="PSN90664.1"/>
    <property type="molecule type" value="Genomic_DNA"/>
</dbReference>
<proteinExistence type="predicted"/>
<accession>A0A2R6AWA9</accession>
<evidence type="ECO:0000313" key="1">
    <source>
        <dbReference type="EMBL" id="PSN90664.1"/>
    </source>
</evidence>